<keyword evidence="1" id="KW-0812">Transmembrane</keyword>
<dbReference type="Proteomes" id="UP000008694">
    <property type="component" value="Unassembled WGS sequence"/>
</dbReference>
<sequence>MAIFLSILYVLMLSLVSIIFLKLIKHSNSKLLLSPTKIPIIGNLHQLGELPHQSLSKTYGTPVNQ</sequence>
<evidence type="ECO:0000256" key="1">
    <source>
        <dbReference type="SAM" id="Phobius"/>
    </source>
</evidence>
<protein>
    <recommendedName>
        <fullName evidence="4">Cytochrome P450</fullName>
    </recommendedName>
</protein>
<feature type="transmembrane region" description="Helical" evidence="1">
    <location>
        <begin position="6"/>
        <end position="24"/>
    </location>
</feature>
<dbReference type="AlphaFoldDB" id="D7LR33"/>
<organism evidence="3">
    <name type="scientific">Arabidopsis lyrata subsp. lyrata</name>
    <name type="common">Lyre-leaved rock-cress</name>
    <dbReference type="NCBI Taxonomy" id="81972"/>
    <lineage>
        <taxon>Eukaryota</taxon>
        <taxon>Viridiplantae</taxon>
        <taxon>Streptophyta</taxon>
        <taxon>Embryophyta</taxon>
        <taxon>Tracheophyta</taxon>
        <taxon>Spermatophyta</taxon>
        <taxon>Magnoliopsida</taxon>
        <taxon>eudicotyledons</taxon>
        <taxon>Gunneridae</taxon>
        <taxon>Pentapetalae</taxon>
        <taxon>rosids</taxon>
        <taxon>malvids</taxon>
        <taxon>Brassicales</taxon>
        <taxon>Brassicaceae</taxon>
        <taxon>Camelineae</taxon>
        <taxon>Arabidopsis</taxon>
    </lineage>
</organism>
<accession>D7LR33</accession>
<dbReference type="EMBL" id="GL348717">
    <property type="protein sequence ID" value="EFH53218.1"/>
    <property type="molecule type" value="Genomic_DNA"/>
</dbReference>
<keyword evidence="3" id="KW-1185">Reference proteome</keyword>
<keyword evidence="1" id="KW-0472">Membrane</keyword>
<keyword evidence="1" id="KW-1133">Transmembrane helix</keyword>
<evidence type="ECO:0008006" key="4">
    <source>
        <dbReference type="Google" id="ProtNLM"/>
    </source>
</evidence>
<evidence type="ECO:0000313" key="3">
    <source>
        <dbReference type="Proteomes" id="UP000008694"/>
    </source>
</evidence>
<proteinExistence type="predicted"/>
<reference evidence="3" key="1">
    <citation type="journal article" date="2011" name="Nat. Genet.">
        <title>The Arabidopsis lyrata genome sequence and the basis of rapid genome size change.</title>
        <authorList>
            <person name="Hu T.T."/>
            <person name="Pattyn P."/>
            <person name="Bakker E.G."/>
            <person name="Cao J."/>
            <person name="Cheng J.-F."/>
            <person name="Clark R.M."/>
            <person name="Fahlgren N."/>
            <person name="Fawcett J.A."/>
            <person name="Grimwood J."/>
            <person name="Gundlach H."/>
            <person name="Haberer G."/>
            <person name="Hollister J.D."/>
            <person name="Ossowski S."/>
            <person name="Ottilar R.P."/>
            <person name="Salamov A.A."/>
            <person name="Schneeberger K."/>
            <person name="Spannagl M."/>
            <person name="Wang X."/>
            <person name="Yang L."/>
            <person name="Nasrallah M.E."/>
            <person name="Bergelson J."/>
            <person name="Carrington J.C."/>
            <person name="Gaut B.S."/>
            <person name="Schmutz J."/>
            <person name="Mayer K.F.X."/>
            <person name="Van de Peer Y."/>
            <person name="Grigoriev I.V."/>
            <person name="Nordborg M."/>
            <person name="Weigel D."/>
            <person name="Guo Y.-L."/>
        </authorList>
    </citation>
    <scope>NUCLEOTIDE SEQUENCE [LARGE SCALE GENOMIC DNA]</scope>
    <source>
        <strain evidence="3">cv. MN47</strain>
    </source>
</reference>
<name>D7LR33_ARALL</name>
<gene>
    <name evidence="2" type="ORF">ARALYDRAFT_904814</name>
</gene>
<dbReference type="Gramene" id="scaffold_500518.1">
    <property type="protein sequence ID" value="scaffold_500518.1"/>
    <property type="gene ID" value="scaffold_500518.1"/>
</dbReference>
<dbReference type="HOGENOM" id="CLU_2852711_0_0_1"/>
<evidence type="ECO:0000313" key="2">
    <source>
        <dbReference type="EMBL" id="EFH53218.1"/>
    </source>
</evidence>